<organism evidence="3 4">
    <name type="scientific">Amycolatopsis rifamycinica</name>
    <dbReference type="NCBI Taxonomy" id="287986"/>
    <lineage>
        <taxon>Bacteria</taxon>
        <taxon>Bacillati</taxon>
        <taxon>Actinomycetota</taxon>
        <taxon>Actinomycetes</taxon>
        <taxon>Pseudonocardiales</taxon>
        <taxon>Pseudonocardiaceae</taxon>
        <taxon>Amycolatopsis</taxon>
    </lineage>
</organism>
<name>A0A066U0U2_9PSEU</name>
<protein>
    <submittedName>
        <fullName evidence="3">Uncharacterized protein</fullName>
    </submittedName>
</protein>
<feature type="compositionally biased region" description="Pro residues" evidence="1">
    <location>
        <begin position="54"/>
        <end position="80"/>
    </location>
</feature>
<dbReference type="eggNOG" id="ENOG5033W20">
    <property type="taxonomic scope" value="Bacteria"/>
</dbReference>
<feature type="compositionally biased region" description="Basic and acidic residues" evidence="1">
    <location>
        <begin position="1"/>
        <end position="12"/>
    </location>
</feature>
<keyword evidence="4" id="KW-1185">Reference proteome</keyword>
<evidence type="ECO:0000256" key="1">
    <source>
        <dbReference type="SAM" id="MobiDB-lite"/>
    </source>
</evidence>
<dbReference type="STRING" id="287986.DV20_18440"/>
<feature type="region of interest" description="Disordered" evidence="1">
    <location>
        <begin position="1"/>
        <end position="81"/>
    </location>
</feature>
<evidence type="ECO:0000256" key="2">
    <source>
        <dbReference type="SAM" id="Phobius"/>
    </source>
</evidence>
<keyword evidence="2" id="KW-0812">Transmembrane</keyword>
<feature type="region of interest" description="Disordered" evidence="1">
    <location>
        <begin position="102"/>
        <end position="136"/>
    </location>
</feature>
<gene>
    <name evidence="3" type="ORF">DV20_18440</name>
</gene>
<keyword evidence="2" id="KW-1133">Transmembrane helix</keyword>
<comment type="caution">
    <text evidence="3">The sequence shown here is derived from an EMBL/GenBank/DDBJ whole genome shotgun (WGS) entry which is preliminary data.</text>
</comment>
<dbReference type="Proteomes" id="UP000027345">
    <property type="component" value="Unassembled WGS sequence"/>
</dbReference>
<feature type="transmembrane region" description="Helical" evidence="2">
    <location>
        <begin position="160"/>
        <end position="178"/>
    </location>
</feature>
<proteinExistence type="predicted"/>
<dbReference type="OrthoDB" id="5181787at2"/>
<reference evidence="3 4" key="1">
    <citation type="submission" date="2014-05" db="EMBL/GenBank/DDBJ databases">
        <title>Draft genome sequence of Amycolatopsis rifamycinica DSM 46095.</title>
        <authorList>
            <person name="Lal R."/>
            <person name="Saxena A."/>
            <person name="Kumari R."/>
            <person name="Mukherjee U."/>
            <person name="Singh P."/>
            <person name="Sangwan N."/>
            <person name="Mahato N.K."/>
        </authorList>
    </citation>
    <scope>NUCLEOTIDE SEQUENCE [LARGE SCALE GENOMIC DNA]</scope>
    <source>
        <strain evidence="3 4">DSM 46095</strain>
    </source>
</reference>
<accession>A0A066U0U2</accession>
<evidence type="ECO:0000313" key="3">
    <source>
        <dbReference type="EMBL" id="KDN20670.1"/>
    </source>
</evidence>
<dbReference type="AlphaFoldDB" id="A0A066U0U2"/>
<sequence>MAEQRDDGKPGSEIEPAGPRPPAAGNGRPGSGHGSSGLPQPGNAAAPTHGSPALPQPGNAPVPVQGTPPLPQPSGQPPVDPAEVEQFRQFQQFQDYLRFTQAQQGHQPAPVPDAGVVQAPPSQPASQPGGHPPMIPPGYQLVPVERRRAPKWVTWLGKKVLAWVLAFILLAIAGTWLYNHFFPNDAGKTSAQLAQEGGGKYHTNHVFSTNPYEAVRMVYHNVAQGRVDDACGRFQNEGQRDVQTQFAQDVAQTFRQNAAQTDCKKAVEFLATKVTNKNDYAESLPSSVSAPLPGDTVTIDSCTFPVTGGPALGVFTVSKVEKGQWLITGHAIGPAKCSGAPTVTPTSR</sequence>
<dbReference type="EMBL" id="JMQI01000039">
    <property type="protein sequence ID" value="KDN20670.1"/>
    <property type="molecule type" value="Genomic_DNA"/>
</dbReference>
<keyword evidence="2" id="KW-0472">Membrane</keyword>
<evidence type="ECO:0000313" key="4">
    <source>
        <dbReference type="Proteomes" id="UP000027345"/>
    </source>
</evidence>